<organism evidence="4 5">
    <name type="scientific">Chroogloeocystis siderophila 5.2 s.c.1</name>
    <dbReference type="NCBI Taxonomy" id="247279"/>
    <lineage>
        <taxon>Bacteria</taxon>
        <taxon>Bacillati</taxon>
        <taxon>Cyanobacteriota</taxon>
        <taxon>Cyanophyceae</taxon>
        <taxon>Oscillatoriophycideae</taxon>
        <taxon>Chroococcales</taxon>
        <taxon>Chroococcaceae</taxon>
        <taxon>Chroogloeocystis</taxon>
    </lineage>
</organism>
<gene>
    <name evidence="4" type="ORF">NIES1031_17350</name>
</gene>
<feature type="transmembrane region" description="Helical" evidence="3">
    <location>
        <begin position="166"/>
        <end position="188"/>
    </location>
</feature>
<dbReference type="InterPro" id="IPR003784">
    <property type="entry name" value="BioY"/>
</dbReference>
<dbReference type="STRING" id="247279.NIES1031_17350"/>
<dbReference type="Gene3D" id="1.10.1760.20">
    <property type="match status" value="1"/>
</dbReference>
<evidence type="ECO:0000256" key="1">
    <source>
        <dbReference type="ARBA" id="ARBA00010692"/>
    </source>
</evidence>
<keyword evidence="2 3" id="KW-0472">Membrane</keyword>
<protein>
    <recommendedName>
        <fullName evidence="2">Biotin transporter</fullName>
    </recommendedName>
</protein>
<dbReference type="PANTHER" id="PTHR34295">
    <property type="entry name" value="BIOTIN TRANSPORTER BIOY"/>
    <property type="match status" value="1"/>
</dbReference>
<evidence type="ECO:0000256" key="3">
    <source>
        <dbReference type="SAM" id="Phobius"/>
    </source>
</evidence>
<dbReference type="PANTHER" id="PTHR34295:SF1">
    <property type="entry name" value="BIOTIN TRANSPORTER BIOY"/>
    <property type="match status" value="1"/>
</dbReference>
<keyword evidence="3" id="KW-0812">Transmembrane</keyword>
<keyword evidence="2" id="KW-0813">Transport</keyword>
<comment type="subcellular location">
    <subcellularLocation>
        <location evidence="2">Cell membrane</location>
        <topology evidence="2">Multi-pass membrane protein</topology>
    </subcellularLocation>
</comment>
<feature type="transmembrane region" description="Helical" evidence="3">
    <location>
        <begin position="125"/>
        <end position="146"/>
    </location>
</feature>
<comment type="similarity">
    <text evidence="1 2">Belongs to the BioY family.</text>
</comment>
<dbReference type="GO" id="GO:0005886">
    <property type="term" value="C:plasma membrane"/>
    <property type="evidence" value="ECO:0007669"/>
    <property type="project" value="UniProtKB-SubCell"/>
</dbReference>
<evidence type="ECO:0000313" key="4">
    <source>
        <dbReference type="EMBL" id="OKH23697.1"/>
    </source>
</evidence>
<proteinExistence type="inferred from homology"/>
<dbReference type="Proteomes" id="UP000185984">
    <property type="component" value="Unassembled WGS sequence"/>
</dbReference>
<sequence length="194" mass="20939">MVAVPRQILWSLVGLLLTIGGTFIEAHFTNAPWSWNQYGIQATPLGVTYQIGAVLLVGCLGGKTAGALSQIAYIVLGLTWLPVFYQGGGLNYLNQPNFGYILGFVPGAWICGFLAFKTSNKLESLAFSCLCGLLAIHSTGVGYLILKYIIGAGFTQLTLLEAVLRYSVYSLPGHLIITCAVAVLSYCLRFVMLY</sequence>
<keyword evidence="5" id="KW-1185">Reference proteome</keyword>
<dbReference type="OrthoDB" id="9803495at2"/>
<keyword evidence="2" id="KW-1003">Cell membrane</keyword>
<reference evidence="4 5" key="1">
    <citation type="submission" date="2016-11" db="EMBL/GenBank/DDBJ databases">
        <title>Draft Genome Sequences of Nine Cyanobacterial Strains from Diverse Habitats.</title>
        <authorList>
            <person name="Zhu T."/>
            <person name="Hou S."/>
            <person name="Lu X."/>
            <person name="Hess W.R."/>
        </authorList>
    </citation>
    <scope>NUCLEOTIDE SEQUENCE [LARGE SCALE GENOMIC DNA]</scope>
    <source>
        <strain evidence="4 5">5.2 s.c.1</strain>
    </source>
</reference>
<comment type="caution">
    <text evidence="4">The sequence shown here is derived from an EMBL/GenBank/DDBJ whole genome shotgun (WGS) entry which is preliminary data.</text>
</comment>
<dbReference type="Pfam" id="PF02632">
    <property type="entry name" value="BioY"/>
    <property type="match status" value="1"/>
</dbReference>
<feature type="transmembrane region" description="Helical" evidence="3">
    <location>
        <begin position="67"/>
        <end position="85"/>
    </location>
</feature>
<accession>A0A1U7HJF0</accession>
<feature type="transmembrane region" description="Helical" evidence="3">
    <location>
        <begin position="42"/>
        <end position="60"/>
    </location>
</feature>
<feature type="transmembrane region" description="Helical" evidence="3">
    <location>
        <begin position="97"/>
        <end position="116"/>
    </location>
</feature>
<evidence type="ECO:0000256" key="2">
    <source>
        <dbReference type="PIRNR" id="PIRNR016661"/>
    </source>
</evidence>
<dbReference type="AlphaFoldDB" id="A0A1U7HJF0"/>
<dbReference type="PIRSF" id="PIRSF016661">
    <property type="entry name" value="BioY"/>
    <property type="match status" value="1"/>
</dbReference>
<evidence type="ECO:0000313" key="5">
    <source>
        <dbReference type="Proteomes" id="UP000185984"/>
    </source>
</evidence>
<dbReference type="EMBL" id="MRCC01000015">
    <property type="protein sequence ID" value="OKH23697.1"/>
    <property type="molecule type" value="Genomic_DNA"/>
</dbReference>
<keyword evidence="3" id="KW-1133">Transmembrane helix</keyword>
<dbReference type="GO" id="GO:0015225">
    <property type="term" value="F:biotin transmembrane transporter activity"/>
    <property type="evidence" value="ECO:0007669"/>
    <property type="project" value="UniProtKB-UniRule"/>
</dbReference>
<name>A0A1U7HJF0_9CHRO</name>